<evidence type="ECO:0000256" key="14">
    <source>
        <dbReference type="ARBA" id="ARBA00035305"/>
    </source>
</evidence>
<comment type="caution">
    <text evidence="19">The sequence shown here is derived from an EMBL/GenBank/DDBJ whole genome shotgun (WGS) entry which is preliminary data.</text>
</comment>
<keyword evidence="20" id="KW-1185">Reference proteome</keyword>
<evidence type="ECO:0000259" key="18">
    <source>
        <dbReference type="PROSITE" id="PS50885"/>
    </source>
</evidence>
<dbReference type="Gene3D" id="6.10.340.10">
    <property type="match status" value="1"/>
</dbReference>
<dbReference type="Pfam" id="PF00672">
    <property type="entry name" value="HAMP"/>
    <property type="match status" value="1"/>
</dbReference>
<name>A0A4T2C1T9_9MICO</name>
<evidence type="ECO:0000256" key="1">
    <source>
        <dbReference type="ARBA" id="ARBA00000085"/>
    </source>
</evidence>
<dbReference type="GO" id="GO:0005886">
    <property type="term" value="C:plasma membrane"/>
    <property type="evidence" value="ECO:0007669"/>
    <property type="project" value="UniProtKB-SubCell"/>
</dbReference>
<dbReference type="PROSITE" id="PS50885">
    <property type="entry name" value="HAMP"/>
    <property type="match status" value="1"/>
</dbReference>
<dbReference type="InterPro" id="IPR003661">
    <property type="entry name" value="HisK_dim/P_dom"/>
</dbReference>
<evidence type="ECO:0000256" key="11">
    <source>
        <dbReference type="ARBA" id="ARBA00022989"/>
    </source>
</evidence>
<keyword evidence="9 19" id="KW-0418">Kinase</keyword>
<dbReference type="OrthoDB" id="9786919at2"/>
<feature type="region of interest" description="Disordered" evidence="15">
    <location>
        <begin position="479"/>
        <end position="508"/>
    </location>
</feature>
<proteinExistence type="predicted"/>
<keyword evidence="12" id="KW-0902">Two-component regulatory system</keyword>
<keyword evidence="8" id="KW-0547">Nucleotide-binding</keyword>
<dbReference type="GO" id="GO:0005524">
    <property type="term" value="F:ATP binding"/>
    <property type="evidence" value="ECO:0007669"/>
    <property type="project" value="UniProtKB-KW"/>
</dbReference>
<evidence type="ECO:0000256" key="10">
    <source>
        <dbReference type="ARBA" id="ARBA00022840"/>
    </source>
</evidence>
<dbReference type="SUPFAM" id="SSF55874">
    <property type="entry name" value="ATPase domain of HSP90 chaperone/DNA topoisomerase II/histidine kinase"/>
    <property type="match status" value="1"/>
</dbReference>
<dbReference type="InterPro" id="IPR005467">
    <property type="entry name" value="His_kinase_dom"/>
</dbReference>
<organism evidence="19 20">
    <name type="scientific">Subtercola vilae</name>
    <dbReference type="NCBI Taxonomy" id="2056433"/>
    <lineage>
        <taxon>Bacteria</taxon>
        <taxon>Bacillati</taxon>
        <taxon>Actinomycetota</taxon>
        <taxon>Actinomycetes</taxon>
        <taxon>Micrococcales</taxon>
        <taxon>Microbacteriaceae</taxon>
        <taxon>Subtercola</taxon>
    </lineage>
</organism>
<dbReference type="InterPro" id="IPR047669">
    <property type="entry name" value="MtrAB_MtrB"/>
</dbReference>
<evidence type="ECO:0000256" key="7">
    <source>
        <dbReference type="ARBA" id="ARBA00022692"/>
    </source>
</evidence>
<evidence type="ECO:0000256" key="8">
    <source>
        <dbReference type="ARBA" id="ARBA00022741"/>
    </source>
</evidence>
<evidence type="ECO:0000256" key="4">
    <source>
        <dbReference type="ARBA" id="ARBA00022475"/>
    </source>
</evidence>
<protein>
    <recommendedName>
        <fullName evidence="14">Sensor histidine kinase MtrB</fullName>
        <ecNumber evidence="3">2.7.13.3</ecNumber>
    </recommendedName>
</protein>
<gene>
    <name evidence="19" type="ORF">D4765_07450</name>
</gene>
<dbReference type="SUPFAM" id="SSF158472">
    <property type="entry name" value="HAMP domain-like"/>
    <property type="match status" value="1"/>
</dbReference>
<dbReference type="Pfam" id="PF00512">
    <property type="entry name" value="HisKA"/>
    <property type="match status" value="1"/>
</dbReference>
<dbReference type="PRINTS" id="PR00344">
    <property type="entry name" value="BCTRLSENSOR"/>
</dbReference>
<keyword evidence="10" id="KW-0067">ATP-binding</keyword>
<evidence type="ECO:0000256" key="15">
    <source>
        <dbReference type="SAM" id="MobiDB-lite"/>
    </source>
</evidence>
<feature type="region of interest" description="Disordered" evidence="15">
    <location>
        <begin position="112"/>
        <end position="131"/>
    </location>
</feature>
<dbReference type="InterPro" id="IPR050736">
    <property type="entry name" value="Sensor_HK_Regulatory"/>
</dbReference>
<dbReference type="Gene3D" id="1.10.287.130">
    <property type="match status" value="1"/>
</dbReference>
<dbReference type="SMART" id="SM00388">
    <property type="entry name" value="HisKA"/>
    <property type="match status" value="1"/>
</dbReference>
<feature type="compositionally biased region" description="Polar residues" evidence="15">
    <location>
        <begin position="113"/>
        <end position="125"/>
    </location>
</feature>
<evidence type="ECO:0000313" key="19">
    <source>
        <dbReference type="EMBL" id="TIH37860.1"/>
    </source>
</evidence>
<evidence type="ECO:0000256" key="3">
    <source>
        <dbReference type="ARBA" id="ARBA00012438"/>
    </source>
</evidence>
<dbReference type="PROSITE" id="PS50109">
    <property type="entry name" value="HIS_KIN"/>
    <property type="match status" value="1"/>
</dbReference>
<dbReference type="SMART" id="SM00387">
    <property type="entry name" value="HATPase_c"/>
    <property type="match status" value="1"/>
</dbReference>
<dbReference type="PANTHER" id="PTHR43711">
    <property type="entry name" value="TWO-COMPONENT HISTIDINE KINASE"/>
    <property type="match status" value="1"/>
</dbReference>
<dbReference type="FunFam" id="1.10.287.130:FF:000010">
    <property type="entry name" value="Two-component sensor histidine kinase"/>
    <property type="match status" value="1"/>
</dbReference>
<dbReference type="EMBL" id="QYRT01000010">
    <property type="protein sequence ID" value="TIH37860.1"/>
    <property type="molecule type" value="Genomic_DNA"/>
</dbReference>
<comment type="catalytic activity">
    <reaction evidence="1">
        <text>ATP + protein L-histidine = ADP + protein N-phospho-L-histidine.</text>
        <dbReference type="EC" id="2.7.13.3"/>
    </reaction>
</comment>
<dbReference type="FunFam" id="3.30.565.10:FF:000013">
    <property type="entry name" value="Two-component sensor histidine kinase"/>
    <property type="match status" value="1"/>
</dbReference>
<evidence type="ECO:0000256" key="5">
    <source>
        <dbReference type="ARBA" id="ARBA00022553"/>
    </source>
</evidence>
<evidence type="ECO:0000256" key="12">
    <source>
        <dbReference type="ARBA" id="ARBA00023012"/>
    </source>
</evidence>
<keyword evidence="13 16" id="KW-0472">Membrane</keyword>
<evidence type="ECO:0000313" key="20">
    <source>
        <dbReference type="Proteomes" id="UP000306192"/>
    </source>
</evidence>
<keyword evidence="7 16" id="KW-0812">Transmembrane</keyword>
<dbReference type="GO" id="GO:0000155">
    <property type="term" value="F:phosphorelay sensor kinase activity"/>
    <property type="evidence" value="ECO:0007669"/>
    <property type="project" value="InterPro"/>
</dbReference>
<dbReference type="Pfam" id="PF02518">
    <property type="entry name" value="HATPase_c"/>
    <property type="match status" value="1"/>
</dbReference>
<dbReference type="InterPro" id="IPR036890">
    <property type="entry name" value="HATPase_C_sf"/>
</dbReference>
<dbReference type="NCBIfam" id="NF040691">
    <property type="entry name" value="MtrAB_MtrB"/>
    <property type="match status" value="1"/>
</dbReference>
<dbReference type="EC" id="2.7.13.3" evidence="3"/>
<dbReference type="SMART" id="SM00304">
    <property type="entry name" value="HAMP"/>
    <property type="match status" value="1"/>
</dbReference>
<keyword evidence="4" id="KW-1003">Cell membrane</keyword>
<dbReference type="PANTHER" id="PTHR43711:SF1">
    <property type="entry name" value="HISTIDINE KINASE 1"/>
    <property type="match status" value="1"/>
</dbReference>
<dbReference type="AlphaFoldDB" id="A0A4T2C1T9"/>
<dbReference type="InterPro" id="IPR003660">
    <property type="entry name" value="HAMP_dom"/>
</dbReference>
<keyword evidence="6" id="KW-0808">Transferase</keyword>
<evidence type="ECO:0000256" key="13">
    <source>
        <dbReference type="ARBA" id="ARBA00023136"/>
    </source>
</evidence>
<evidence type="ECO:0000259" key="17">
    <source>
        <dbReference type="PROSITE" id="PS50109"/>
    </source>
</evidence>
<dbReference type="InterPro" id="IPR004358">
    <property type="entry name" value="Sig_transdc_His_kin-like_C"/>
</dbReference>
<comment type="subcellular location">
    <subcellularLocation>
        <location evidence="2">Cell membrane</location>
        <topology evidence="2">Multi-pass membrane protein</topology>
    </subcellularLocation>
</comment>
<feature type="domain" description="HAMP" evidence="18">
    <location>
        <begin position="192"/>
        <end position="244"/>
    </location>
</feature>
<evidence type="ECO:0000256" key="9">
    <source>
        <dbReference type="ARBA" id="ARBA00022777"/>
    </source>
</evidence>
<evidence type="ECO:0000256" key="16">
    <source>
        <dbReference type="SAM" id="Phobius"/>
    </source>
</evidence>
<dbReference type="CDD" id="cd06225">
    <property type="entry name" value="HAMP"/>
    <property type="match status" value="1"/>
</dbReference>
<dbReference type="Gene3D" id="3.30.565.10">
    <property type="entry name" value="Histidine kinase-like ATPase, C-terminal domain"/>
    <property type="match status" value="1"/>
</dbReference>
<evidence type="ECO:0000256" key="6">
    <source>
        <dbReference type="ARBA" id="ARBA00022679"/>
    </source>
</evidence>
<keyword evidence="5" id="KW-0597">Phosphoprotein</keyword>
<dbReference type="InterPro" id="IPR003594">
    <property type="entry name" value="HATPase_dom"/>
</dbReference>
<evidence type="ECO:0000256" key="2">
    <source>
        <dbReference type="ARBA" id="ARBA00004651"/>
    </source>
</evidence>
<feature type="domain" description="Histidine kinase" evidence="17">
    <location>
        <begin position="259"/>
        <end position="476"/>
    </location>
</feature>
<dbReference type="InterPro" id="IPR036097">
    <property type="entry name" value="HisK_dim/P_sf"/>
</dbReference>
<reference evidence="19 20" key="1">
    <citation type="journal article" date="2019" name="Microorganisms">
        <title>Systematic Affiliation and Genome Analysis of Subtercola vilae DB165(T) with Particular Emphasis on Cold Adaptation of an Isolate from a High-Altitude Cold Volcano Lake.</title>
        <authorList>
            <person name="Villalobos A.S."/>
            <person name="Wiese J."/>
            <person name="Imhoff J.F."/>
            <person name="Dorador C."/>
            <person name="Keller A."/>
            <person name="Hentschel U."/>
        </authorList>
    </citation>
    <scope>NUCLEOTIDE SEQUENCE [LARGE SCALE GENOMIC DNA]</scope>
    <source>
        <strain evidence="19 20">DB165</strain>
    </source>
</reference>
<sequence length="508" mass="54031">MVALLGAGIYTSVSIGNDLFHSRLNQVLLDANRAATAAQNIFDASDASSEASASTLLDSAQTSIRASSSSRLIAIYAAPGQDQGATSFLPFASPELTTGVISTQLRDEVAAGSGTQTQYWQSRPLSNGDGGTDPGIIVGTPLTIPSSGQYLLYLGYNLSDSDQTLQFVQQTLWVAGLLLTLLIAMVAWVIVRLVIEPIRVAAETSQKLASGELEVRIPEKGDDIIATLARSFNGMADSMQGQITQLADLSQLQQRFVSDVSHELRTPLTTIRLAGDVLFDQRDSFEPAIGRTAELLHTQTVRFELLLNDLLEISRFDAGSADLNVEATNLVRLAEDTIDQMRPLADSAGSELLIDAPGGHVEVEIDARRIRRIVGNLLGNAIEHGEGRPIVVSIDSNVSAIALSVRDYGIGMSALEAERVFERFWRADPSRKRTIGGTGLGLAISLEDAALHSGALEVWSESGAGSCFRLTLPRVHGQRAGTSPLPLPPLDAEGDADSGHAGVPDARG</sequence>
<keyword evidence="11 16" id="KW-1133">Transmembrane helix</keyword>
<dbReference type="Proteomes" id="UP000306192">
    <property type="component" value="Unassembled WGS sequence"/>
</dbReference>
<dbReference type="CDD" id="cd00082">
    <property type="entry name" value="HisKA"/>
    <property type="match status" value="1"/>
</dbReference>
<accession>A0A4T2C1T9</accession>
<feature type="transmembrane region" description="Helical" evidence="16">
    <location>
        <begin position="172"/>
        <end position="195"/>
    </location>
</feature>
<dbReference type="SUPFAM" id="SSF47384">
    <property type="entry name" value="Homodimeric domain of signal transducing histidine kinase"/>
    <property type="match status" value="1"/>
</dbReference>